<comment type="caution">
    <text evidence="2">The sequence shown here is derived from an EMBL/GenBank/DDBJ whole genome shotgun (WGS) entry which is preliminary data.</text>
</comment>
<feature type="region of interest" description="Disordered" evidence="1">
    <location>
        <begin position="705"/>
        <end position="726"/>
    </location>
</feature>
<evidence type="ECO:0000313" key="3">
    <source>
        <dbReference type="Proteomes" id="UP000037035"/>
    </source>
</evidence>
<dbReference type="EMBL" id="LAVV01008126">
    <property type="protein sequence ID" value="KNZ53698.1"/>
    <property type="molecule type" value="Genomic_DNA"/>
</dbReference>
<feature type="region of interest" description="Disordered" evidence="1">
    <location>
        <begin position="631"/>
        <end position="684"/>
    </location>
</feature>
<evidence type="ECO:0000313" key="2">
    <source>
        <dbReference type="EMBL" id="KNZ53698.1"/>
    </source>
</evidence>
<protein>
    <submittedName>
        <fullName evidence="2">Uncharacterized protein</fullName>
    </submittedName>
</protein>
<gene>
    <name evidence="2" type="ORF">VP01_3161g1</name>
</gene>
<keyword evidence="3" id="KW-1185">Reference proteome</keyword>
<evidence type="ECO:0000256" key="1">
    <source>
        <dbReference type="SAM" id="MobiDB-lite"/>
    </source>
</evidence>
<sequence>MPATIVCQYCKDKQPINSHPTSQIQADGHQLDSPPLNVCLLLTDLVNVCLLLTDLVSETYTPFNQPSTRLTSAAIQKLTNYVGCHVQQHEPSKQSKHTGSFLTLFILQSSPLIHYPAHQLSPLQPINPRPDPRSNLPSQNSSGFIMNAPNGIPSMIILRCSEHEEWFRSKRKPLYFLNAEPNADRLIITYHRFAILSARRQSGTVACVYGDTRRSCSQSASQCCLHQVGHFLPTWLAVPLSEELGAAGRRQPLPRGLNINLTNPAAENCRQHVLRLCYCGTSAGTYLAQHSDVEGMPYIPFFLFSLTSYCNRSSFHSHLNCNADLVAKRSVRTPFVLSLQKTRSSRLFGKHNTYITINILSLSKCISIWENYLSSNINHSLALIIASCVVLYDTVLREMGVDSPSVGNQLLIKLTTGYYFVYSLVIGTYAILTCSPADALRCFFDSCRALILRLLPCRISTSTLNQSTPGVSETAHPPLSPWILGHNKFDFPRYFDDSVLEMLSLNFLLCIGLLQPFSTSALPIEGAIRPGDLASQAASGKLAKGIVSYPLAVSNSWLLTSVHPLFFLKKWKIPQAQSLKLVKLQQETVMPTQCVRFSKANFRPDIRVVLEVEETKNLRSLSCCQRSGYRQGQGLEREGGPAAHKPPIPLHEYERKRREDRKRMQYKGRGPYREASGQFSRQAAANMDSEIDRAYSDYMFYEMGAESTQPSHPAPPPPDTSGSSDTSGDFCTGCFNTDPAFEAGTAVINAVSDPVKACLGGLSDCATGTVDLAGEFLGCLGKGCMDCSKGCLDCCFNCDCNCCDGNCCDGNCLDGSF</sequence>
<dbReference type="VEuPathDB" id="FungiDB:VP01_3161g1"/>
<reference evidence="2 3" key="1">
    <citation type="submission" date="2015-08" db="EMBL/GenBank/DDBJ databases">
        <title>Next Generation Sequencing and Analysis of the Genome of Puccinia sorghi L Schw, the Causal Agent of Maize Common Rust.</title>
        <authorList>
            <person name="Rochi L."/>
            <person name="Burguener G."/>
            <person name="Darino M."/>
            <person name="Turjanski A."/>
            <person name="Kreff E."/>
            <person name="Dieguez M.J."/>
            <person name="Sacco F."/>
        </authorList>
    </citation>
    <scope>NUCLEOTIDE SEQUENCE [LARGE SCALE GENOMIC DNA]</scope>
    <source>
        <strain evidence="2 3">RO10H11247</strain>
    </source>
</reference>
<dbReference type="Proteomes" id="UP000037035">
    <property type="component" value="Unassembled WGS sequence"/>
</dbReference>
<organism evidence="2 3">
    <name type="scientific">Puccinia sorghi</name>
    <dbReference type="NCBI Taxonomy" id="27349"/>
    <lineage>
        <taxon>Eukaryota</taxon>
        <taxon>Fungi</taxon>
        <taxon>Dikarya</taxon>
        <taxon>Basidiomycota</taxon>
        <taxon>Pucciniomycotina</taxon>
        <taxon>Pucciniomycetes</taxon>
        <taxon>Pucciniales</taxon>
        <taxon>Pucciniaceae</taxon>
        <taxon>Puccinia</taxon>
    </lineage>
</organism>
<accession>A0A0L6UYS9</accession>
<feature type="compositionally biased region" description="Basic and acidic residues" evidence="1">
    <location>
        <begin position="651"/>
        <end position="663"/>
    </location>
</feature>
<name>A0A0L6UYS9_9BASI</name>
<proteinExistence type="predicted"/>
<dbReference type="AlphaFoldDB" id="A0A0L6UYS9"/>